<dbReference type="EMBL" id="ADBJ01000004">
    <property type="protein sequence ID" value="EFA85687.1"/>
    <property type="molecule type" value="Genomic_DNA"/>
</dbReference>
<gene>
    <name evidence="4" type="ORF">PPL_00916</name>
</gene>
<keyword evidence="2" id="KW-0472">Membrane</keyword>
<evidence type="ECO:0000313" key="4">
    <source>
        <dbReference type="EMBL" id="EFA85687.1"/>
    </source>
</evidence>
<keyword evidence="1" id="KW-0560">Oxidoreductase</keyword>
<dbReference type="Gene3D" id="3.30.70.2450">
    <property type="match status" value="1"/>
</dbReference>
<dbReference type="PANTHER" id="PTHR43476:SF3">
    <property type="entry name" value="FAD-BINDING MONOOXYGENASE"/>
    <property type="match status" value="1"/>
</dbReference>
<evidence type="ECO:0000256" key="1">
    <source>
        <dbReference type="ARBA" id="ARBA00023002"/>
    </source>
</evidence>
<accession>D3AYZ7</accession>
<dbReference type="GO" id="GO:0004497">
    <property type="term" value="F:monooxygenase activity"/>
    <property type="evidence" value="ECO:0007669"/>
    <property type="project" value="UniProtKB-KW"/>
</dbReference>
<keyword evidence="2" id="KW-1133">Transmembrane helix</keyword>
<feature type="transmembrane region" description="Helical" evidence="2">
    <location>
        <begin position="588"/>
        <end position="613"/>
    </location>
</feature>
<feature type="transmembrane region" description="Helical" evidence="2">
    <location>
        <begin position="646"/>
        <end position="671"/>
    </location>
</feature>
<dbReference type="InterPro" id="IPR050631">
    <property type="entry name" value="PheA/TfdB_FAD_monoxygenase"/>
</dbReference>
<evidence type="ECO:0000256" key="2">
    <source>
        <dbReference type="SAM" id="Phobius"/>
    </source>
</evidence>
<protein>
    <submittedName>
        <fullName evidence="4">FAD-binding monooxygenase</fullName>
    </submittedName>
</protein>
<evidence type="ECO:0000313" key="5">
    <source>
        <dbReference type="Proteomes" id="UP000001396"/>
    </source>
</evidence>
<dbReference type="GeneID" id="31356447"/>
<dbReference type="SUPFAM" id="SSF51905">
    <property type="entry name" value="FAD/NAD(P)-binding domain"/>
    <property type="match status" value="1"/>
</dbReference>
<dbReference type="InParanoid" id="D3AYZ7"/>
<feature type="transmembrane region" description="Helical" evidence="2">
    <location>
        <begin position="556"/>
        <end position="576"/>
    </location>
</feature>
<comment type="caution">
    <text evidence="4">The sequence shown here is derived from an EMBL/GenBank/DDBJ whole genome shotgun (WGS) entry which is preliminary data.</text>
</comment>
<keyword evidence="5" id="KW-1185">Reference proteome</keyword>
<keyword evidence="4" id="KW-0503">Monooxygenase</keyword>
<dbReference type="STRING" id="670386.D3AYZ7"/>
<dbReference type="Pfam" id="PF01494">
    <property type="entry name" value="FAD_binding_3"/>
    <property type="match status" value="1"/>
</dbReference>
<dbReference type="AlphaFoldDB" id="D3AYZ7"/>
<proteinExistence type="predicted"/>
<reference evidence="4 5" key="1">
    <citation type="journal article" date="2011" name="Genome Res.">
        <title>Phylogeny-wide analysis of social amoeba genomes highlights ancient origins for complex intercellular communication.</title>
        <authorList>
            <person name="Heidel A.J."/>
            <person name="Lawal H.M."/>
            <person name="Felder M."/>
            <person name="Schilde C."/>
            <person name="Helps N.R."/>
            <person name="Tunggal B."/>
            <person name="Rivero F."/>
            <person name="John U."/>
            <person name="Schleicher M."/>
            <person name="Eichinger L."/>
            <person name="Platzer M."/>
            <person name="Noegel A.A."/>
            <person name="Schaap P."/>
            <person name="Gloeckner G."/>
        </authorList>
    </citation>
    <scope>NUCLEOTIDE SEQUENCE [LARGE SCALE GENOMIC DNA]</scope>
    <source>
        <strain evidence="5">ATCC 26659 / Pp 5 / PN500</strain>
    </source>
</reference>
<feature type="domain" description="FAD-binding" evidence="3">
    <location>
        <begin position="19"/>
        <end position="369"/>
    </location>
</feature>
<sequence>MEPNYVVETEGDEEILYHYDVVIVGYGPNGATLANILGKAGIKTLVIESNHEPYSIPRAAHMDDEALRILQYIGLDQDIIKQSYELPVKFNRRYDDGTILIIEPMKTQLGHPRSIFWHQPTFETILRKGVGRFDCVDVWLAHKVMRNYYINDSDDTVYLDVLNMKTGEEKTIWSRFLIGADGASSPTRKSMGSNFSGTSGDDKWLAIDLILNQDHPKLPHFFQFMCKPERPAVGFPKPDNHFRYEFLLSGDEEDYITETKHVDELLVNHGADPNRLTIIRNSVFTFHTRIADRWYDNRAMMLVGDACHSLPPFLGLGISSGLRDSLNLAWKLKLILLLNEKNNISDEHTKKILNTYMQERRPDLELIAQNTTGAGGVIMSRSKIFSRVRDMLLILLVSIPAVVRFIKADGMKPRARADSFLIDLQCRPSFIMSFVPQFLRPLSVNRKERVGLPLIQPEIRMNQKTLLLDDAIGYRFSLLLFNFSLSSQQDIEALAKLQLNSEYCKLLNAKAFQILRVNETIDFEAVTETHNSSGIFKSNETYSDMERPPPQLFGDLFSLMFNCFWFILILNIFSIGSQYFEITPKQSIVASILVVINAAIILTLHIVTIVNIITLPNSFRKSYNCHSKWCASLAGKQDRDEWGPRVGLYFCFVCFVCSLVCLILAIVRVGMCIKYMNRIQKESSVPLKPILPKKSKQVEPTLTNLQINDHEAQIIIFKIFNNIQFK</sequence>
<name>D3AYZ7_HETP5</name>
<evidence type="ECO:0000259" key="3">
    <source>
        <dbReference type="Pfam" id="PF01494"/>
    </source>
</evidence>
<dbReference type="Gene3D" id="3.50.50.60">
    <property type="entry name" value="FAD/NAD(P)-binding domain"/>
    <property type="match status" value="1"/>
</dbReference>
<dbReference type="PRINTS" id="PR00420">
    <property type="entry name" value="RNGMNOXGNASE"/>
</dbReference>
<dbReference type="InterPro" id="IPR002938">
    <property type="entry name" value="FAD-bd"/>
</dbReference>
<keyword evidence="2" id="KW-0812">Transmembrane</keyword>
<dbReference type="RefSeq" id="XP_020437794.1">
    <property type="nucleotide sequence ID" value="XM_020571936.1"/>
</dbReference>
<dbReference type="Proteomes" id="UP000001396">
    <property type="component" value="Unassembled WGS sequence"/>
</dbReference>
<organism evidence="4 5">
    <name type="scientific">Heterostelium pallidum (strain ATCC 26659 / Pp 5 / PN500)</name>
    <name type="common">Cellular slime mold</name>
    <name type="synonym">Polysphondylium pallidum</name>
    <dbReference type="NCBI Taxonomy" id="670386"/>
    <lineage>
        <taxon>Eukaryota</taxon>
        <taxon>Amoebozoa</taxon>
        <taxon>Evosea</taxon>
        <taxon>Eumycetozoa</taxon>
        <taxon>Dictyostelia</taxon>
        <taxon>Acytosteliales</taxon>
        <taxon>Acytosteliaceae</taxon>
        <taxon>Heterostelium</taxon>
    </lineage>
</organism>
<dbReference type="InterPro" id="IPR036188">
    <property type="entry name" value="FAD/NAD-bd_sf"/>
</dbReference>
<dbReference type="PANTHER" id="PTHR43476">
    <property type="entry name" value="3-(3-HYDROXY-PHENYL)PROPIONATE/3-HYDROXYCINNAMIC ACID HYDROXYLASE"/>
    <property type="match status" value="1"/>
</dbReference>
<dbReference type="GO" id="GO:0071949">
    <property type="term" value="F:FAD binding"/>
    <property type="evidence" value="ECO:0007669"/>
    <property type="project" value="InterPro"/>
</dbReference>